<dbReference type="Proteomes" id="UP000414136">
    <property type="component" value="Unassembled WGS sequence"/>
</dbReference>
<feature type="region of interest" description="Disordered" evidence="1">
    <location>
        <begin position="175"/>
        <end position="196"/>
    </location>
</feature>
<dbReference type="AlphaFoldDB" id="A0A5E4ZTY0"/>
<feature type="region of interest" description="Disordered" evidence="1">
    <location>
        <begin position="580"/>
        <end position="601"/>
    </location>
</feature>
<evidence type="ECO:0000256" key="1">
    <source>
        <dbReference type="SAM" id="MobiDB-lite"/>
    </source>
</evidence>
<keyword evidence="3" id="KW-1185">Reference proteome</keyword>
<dbReference type="EMBL" id="CABPSQ010000002">
    <property type="protein sequence ID" value="VVE64247.1"/>
    <property type="molecule type" value="Genomic_DNA"/>
</dbReference>
<feature type="region of interest" description="Disordered" evidence="1">
    <location>
        <begin position="623"/>
        <end position="669"/>
    </location>
</feature>
<feature type="compositionally biased region" description="Low complexity" evidence="1">
    <location>
        <begin position="176"/>
        <end position="195"/>
    </location>
</feature>
<accession>A0A5E4ZTY0</accession>
<name>A0A5E4ZTY0_9BURK</name>
<evidence type="ECO:0000313" key="2">
    <source>
        <dbReference type="EMBL" id="VVE64247.1"/>
    </source>
</evidence>
<evidence type="ECO:0000313" key="3">
    <source>
        <dbReference type="Proteomes" id="UP000414136"/>
    </source>
</evidence>
<sequence>MLVANFVTPSSAAVPQRFRDPDDPARPTVPGDVVARDAISPMPDGVDAAVPALETSAASGVMIEPVRHAALKSQYAPVDVLRALAAARTPFSSTGESISDAYTLVTGREVPATVRKTVKGWTAAIDMTTGFLPEVQLLRLPAEISDVAVERIDGKTPSTDQLIGLVQFASPRGVGAPATSRAARPRAGAPRNAPALIPSKRETPWQIPKDERAGIVSAPDNLSTHERSASRFAIKGEFDHLDGYEQRFTEAELPSDKASRLVVVGGNRYLRGEAGYYRATQGISADHWLIDAPRHARAQVPVTYDHATGQWQAHEPLRLCGGGCGSSRPLTPDSIAGSFEDIFSATRHLPDESAQEAIQNAFADLSRLHLVRSNRPDLRTMRDNSIVDHRASLRTAMKGIDRRLPLIKQQCQAAEVTARYYYSHPFTEAFCQENAEILFFFLLQDGIDIDNLRMITVQPKNRSPHVMVLYSESTRLIDILDASTPHPRVSLHQDGISSAQFAWAAYMTRDTTLLLDPWSRSKAVSFARADTPQDAVDILDVAFTDIGHRIGSPYTVSITRPLTARKGLLSSHSSFGSVGSAASSGAISGSSGSSATSGAAGTSLLSASTSVSSAAFELGLDARRPSAAGAAGKPRTAPQTPQTPETPDMPETQEAPVKAESPQYAANDV</sequence>
<reference evidence="2 3" key="1">
    <citation type="submission" date="2019-08" db="EMBL/GenBank/DDBJ databases">
        <authorList>
            <person name="Peeters C."/>
        </authorList>
    </citation>
    <scope>NUCLEOTIDE SEQUENCE [LARGE SCALE GENOMIC DNA]</scope>
    <source>
        <strain evidence="2 3">LMG 31118</strain>
    </source>
</reference>
<feature type="compositionally biased region" description="Low complexity" evidence="1">
    <location>
        <begin position="636"/>
        <end position="654"/>
    </location>
</feature>
<protein>
    <submittedName>
        <fullName evidence="2">Uncharacterized protein</fullName>
    </submittedName>
</protein>
<gene>
    <name evidence="2" type="ORF">PCA31118_01541</name>
</gene>
<proteinExistence type="predicted"/>
<organism evidence="2 3">
    <name type="scientific">Pandoraea captiosa</name>
    <dbReference type="NCBI Taxonomy" id="2508302"/>
    <lineage>
        <taxon>Bacteria</taxon>
        <taxon>Pseudomonadati</taxon>
        <taxon>Pseudomonadota</taxon>
        <taxon>Betaproteobacteria</taxon>
        <taxon>Burkholderiales</taxon>
        <taxon>Burkholderiaceae</taxon>
        <taxon>Pandoraea</taxon>
    </lineage>
</organism>